<evidence type="ECO:0000256" key="1">
    <source>
        <dbReference type="ARBA" id="ARBA00022603"/>
    </source>
</evidence>
<dbReference type="GO" id="GO:0003677">
    <property type="term" value="F:DNA binding"/>
    <property type="evidence" value="ECO:0007669"/>
    <property type="project" value="TreeGrafter"/>
</dbReference>
<dbReference type="InterPro" id="IPR029063">
    <property type="entry name" value="SAM-dependent_MTases_sf"/>
</dbReference>
<dbReference type="PANTHER" id="PTHR10629">
    <property type="entry name" value="CYTOSINE-SPECIFIC METHYLTRANSFERASE"/>
    <property type="match status" value="1"/>
</dbReference>
<evidence type="ECO:0000256" key="5">
    <source>
        <dbReference type="PROSITE-ProRule" id="PRU01016"/>
    </source>
</evidence>
<dbReference type="Pfam" id="PF00145">
    <property type="entry name" value="DNA_methylase"/>
    <property type="match status" value="2"/>
</dbReference>
<name>A0A0F2DRJ9_STRMT</name>
<dbReference type="EC" id="2.1.1.37" evidence="7"/>
<comment type="caution">
    <text evidence="8">The sequence shown here is derived from an EMBL/GenBank/DDBJ whole genome shotgun (WGS) entry which is preliminary data.</text>
</comment>
<accession>A0A0F2DRJ9</accession>
<evidence type="ECO:0000256" key="7">
    <source>
        <dbReference type="RuleBase" id="RU000417"/>
    </source>
</evidence>
<dbReference type="GO" id="GO:0003886">
    <property type="term" value="F:DNA (cytosine-5-)-methyltransferase activity"/>
    <property type="evidence" value="ECO:0007669"/>
    <property type="project" value="UniProtKB-EC"/>
</dbReference>
<dbReference type="SUPFAM" id="SSF53335">
    <property type="entry name" value="S-adenosyl-L-methionine-dependent methyltransferases"/>
    <property type="match status" value="1"/>
</dbReference>
<dbReference type="InterPro" id="IPR001525">
    <property type="entry name" value="C5_MeTfrase"/>
</dbReference>
<protein>
    <recommendedName>
        <fullName evidence="7">Cytosine-specific methyltransferase</fullName>
        <ecNumber evidence="7">2.1.1.37</ecNumber>
    </recommendedName>
</protein>
<evidence type="ECO:0000313" key="8">
    <source>
        <dbReference type="EMBL" id="KJQ72580.1"/>
    </source>
</evidence>
<dbReference type="NCBIfam" id="TIGR00675">
    <property type="entry name" value="dcm"/>
    <property type="match status" value="1"/>
</dbReference>
<dbReference type="PROSITE" id="PS00094">
    <property type="entry name" value="C5_MTASE_1"/>
    <property type="match status" value="1"/>
</dbReference>
<dbReference type="InterPro" id="IPR050390">
    <property type="entry name" value="C5-Methyltransferase"/>
</dbReference>
<dbReference type="PATRIC" id="fig|28037.213.peg.142"/>
<evidence type="ECO:0000256" key="3">
    <source>
        <dbReference type="ARBA" id="ARBA00022691"/>
    </source>
</evidence>
<dbReference type="Proteomes" id="UP000033415">
    <property type="component" value="Unassembled WGS sequence"/>
</dbReference>
<comment type="catalytic activity">
    <reaction evidence="7">
        <text>a 2'-deoxycytidine in DNA + S-adenosyl-L-methionine = a 5-methyl-2'-deoxycytidine in DNA + S-adenosyl-L-homocysteine + H(+)</text>
        <dbReference type="Rhea" id="RHEA:13681"/>
        <dbReference type="Rhea" id="RHEA-COMP:11369"/>
        <dbReference type="Rhea" id="RHEA-COMP:11370"/>
        <dbReference type="ChEBI" id="CHEBI:15378"/>
        <dbReference type="ChEBI" id="CHEBI:57856"/>
        <dbReference type="ChEBI" id="CHEBI:59789"/>
        <dbReference type="ChEBI" id="CHEBI:85452"/>
        <dbReference type="ChEBI" id="CHEBI:85454"/>
        <dbReference type="EC" id="2.1.1.37"/>
    </reaction>
</comment>
<organism evidence="8 9">
    <name type="scientific">Streptococcus mitis</name>
    <dbReference type="NCBI Taxonomy" id="28037"/>
    <lineage>
        <taxon>Bacteria</taxon>
        <taxon>Bacillati</taxon>
        <taxon>Bacillota</taxon>
        <taxon>Bacilli</taxon>
        <taxon>Lactobacillales</taxon>
        <taxon>Streptococcaceae</taxon>
        <taxon>Streptococcus</taxon>
        <taxon>Streptococcus mitis group</taxon>
    </lineage>
</organism>
<dbReference type="Gene3D" id="3.90.120.10">
    <property type="entry name" value="DNA Methylase, subunit A, domain 2"/>
    <property type="match status" value="1"/>
</dbReference>
<sequence length="409" mass="47431">MNIIDLFSGAGGLTEGFRNRDFNILCHIEKNKDACETLKIREAFYFLKENNKLYHYRKYLNGRISKKELLNIVPSEKIKSILNIEINKDSLEEMFNFIDSKSDRVDGIIGGPPCQAYSTIGRAINEKKKKSDNRIYLYKYYLSFLNKYSPKFFIFENVKGLLSFKDVDGLLLLPKIKSEFRKAGYIISDKIINSSEYGVSQNRERLFIFGLRNDVKLDKNFFDELEKLKEKPLNLKNLFNDLPSINAGEEGYNYRAIRLSYEKKKYYRNLDEKIPLTLHMARPQTSNDLKIYKIVQEAKQSGRNIKYSELPSVLQNHSNKDSFLDRFKALDGTGYSHTVVAHISKDGHYYIHPSMEQTRSITVREAARIQGFPDNYYFENSRTAAFVQIGNAVPPILAKKIADTVTKLF</sequence>
<dbReference type="AlphaFoldDB" id="A0A0F2DRJ9"/>
<feature type="active site" evidence="5">
    <location>
        <position position="114"/>
    </location>
</feature>
<keyword evidence="1 5" id="KW-0489">Methyltransferase</keyword>
<dbReference type="RefSeq" id="WP_045596920.1">
    <property type="nucleotide sequence ID" value="NZ_JYGQ01000001.1"/>
</dbReference>
<dbReference type="PRINTS" id="PR00105">
    <property type="entry name" value="C5METTRFRASE"/>
</dbReference>
<dbReference type="PANTHER" id="PTHR10629:SF52">
    <property type="entry name" value="DNA (CYTOSINE-5)-METHYLTRANSFERASE 1"/>
    <property type="match status" value="1"/>
</dbReference>
<gene>
    <name evidence="8" type="ORF">TZ91_00155</name>
</gene>
<dbReference type="REBASE" id="114881">
    <property type="entry name" value="M.SmiSK137ORF155P"/>
</dbReference>
<evidence type="ECO:0000313" key="9">
    <source>
        <dbReference type="Proteomes" id="UP000033415"/>
    </source>
</evidence>
<dbReference type="GO" id="GO:0009307">
    <property type="term" value="P:DNA restriction-modification system"/>
    <property type="evidence" value="ECO:0007669"/>
    <property type="project" value="UniProtKB-KW"/>
</dbReference>
<keyword evidence="3 5" id="KW-0949">S-adenosyl-L-methionine</keyword>
<evidence type="ECO:0000256" key="2">
    <source>
        <dbReference type="ARBA" id="ARBA00022679"/>
    </source>
</evidence>
<dbReference type="EMBL" id="JYGQ01000001">
    <property type="protein sequence ID" value="KJQ72580.1"/>
    <property type="molecule type" value="Genomic_DNA"/>
</dbReference>
<dbReference type="Gene3D" id="3.40.50.150">
    <property type="entry name" value="Vaccinia Virus protein VP39"/>
    <property type="match status" value="1"/>
</dbReference>
<evidence type="ECO:0000256" key="4">
    <source>
        <dbReference type="ARBA" id="ARBA00022747"/>
    </source>
</evidence>
<comment type="similarity">
    <text evidence="5 6">Belongs to the class I-like SAM-binding methyltransferase superfamily. C5-methyltransferase family.</text>
</comment>
<keyword evidence="4" id="KW-0680">Restriction system</keyword>
<proteinExistence type="inferred from homology"/>
<dbReference type="GO" id="GO:0044027">
    <property type="term" value="P:negative regulation of gene expression via chromosomal CpG island methylation"/>
    <property type="evidence" value="ECO:0007669"/>
    <property type="project" value="TreeGrafter"/>
</dbReference>
<dbReference type="InterPro" id="IPR018117">
    <property type="entry name" value="C5_DNA_meth_AS"/>
</dbReference>
<reference evidence="8 9" key="1">
    <citation type="submission" date="2015-02" db="EMBL/GenBank/DDBJ databases">
        <title>Evolution of amylase-binding proteins of oral streptococcal species.</title>
        <authorList>
            <person name="Haase E.M."/>
        </authorList>
    </citation>
    <scope>NUCLEOTIDE SEQUENCE [LARGE SCALE GENOMIC DNA]</scope>
    <source>
        <strain evidence="8 9">SK137</strain>
    </source>
</reference>
<evidence type="ECO:0000256" key="6">
    <source>
        <dbReference type="RuleBase" id="RU000416"/>
    </source>
</evidence>
<dbReference type="PROSITE" id="PS51679">
    <property type="entry name" value="SAM_MT_C5"/>
    <property type="match status" value="1"/>
</dbReference>
<keyword evidence="2 5" id="KW-0808">Transferase</keyword>
<dbReference type="GO" id="GO:0032259">
    <property type="term" value="P:methylation"/>
    <property type="evidence" value="ECO:0007669"/>
    <property type="project" value="UniProtKB-KW"/>
</dbReference>